<evidence type="ECO:0000256" key="5">
    <source>
        <dbReference type="ARBA" id="ARBA00023288"/>
    </source>
</evidence>
<keyword evidence="13" id="KW-1185">Reference proteome</keyword>
<protein>
    <submittedName>
        <fullName evidence="12">Synaptobrevin homolog YKT6, related</fullName>
    </submittedName>
</protein>
<dbReference type="VEuPathDB" id="ToxoDB:NCLIV_009330"/>
<organism evidence="11 13">
    <name type="scientific">Neospora caninum (strain Liverpool)</name>
    <dbReference type="NCBI Taxonomy" id="572307"/>
    <lineage>
        <taxon>Eukaryota</taxon>
        <taxon>Sar</taxon>
        <taxon>Alveolata</taxon>
        <taxon>Apicomplexa</taxon>
        <taxon>Conoidasida</taxon>
        <taxon>Coccidia</taxon>
        <taxon>Eucoccidiorida</taxon>
        <taxon>Eimeriorina</taxon>
        <taxon>Sarcocystidae</taxon>
        <taxon>Neospora</taxon>
    </lineage>
</organism>
<dbReference type="SUPFAM" id="SSF58038">
    <property type="entry name" value="SNARE fusion complex"/>
    <property type="match status" value="1"/>
</dbReference>
<gene>
    <name evidence="12" type="ORF">BN1204_009330</name>
    <name evidence="11" type="ORF">NCLIV_009330</name>
</gene>
<sequence length="211" mass="23492">MKLVALLVARCASNVDTPVFLCSSFELGGYAFYQRHAMKEACKFLARTAIPRVGTEVRETIEHAGSVAFLYRFFDSLAVVAIGDADYPSRVAFRLLQEVHKQFIRLVPVAVWSSVAPVGSSSSASQIHFKDELTQLLLRYQDARKADTLTTVVEKSELAQKEVKRTIDAVLQNGESLDELVQKSEDLSLTSKQLFKTATKAKKHYACCKVQ</sequence>
<comment type="similarity">
    <text evidence="1">Belongs to the synaptobrevin family.</text>
</comment>
<dbReference type="SMART" id="SM01270">
    <property type="entry name" value="Longin"/>
    <property type="match status" value="1"/>
</dbReference>
<evidence type="ECO:0000313" key="11">
    <source>
        <dbReference type="EMBL" id="CBZ50464.1"/>
    </source>
</evidence>
<dbReference type="InterPro" id="IPR042855">
    <property type="entry name" value="V_SNARE_CC"/>
</dbReference>
<reference evidence="11" key="2">
    <citation type="submission" date="2011-03" db="EMBL/GenBank/DDBJ databases">
        <title>Comparative genomics and transcriptomics of Neospora caninum and Toxoplasma gondii.</title>
        <authorList>
            <person name="Reid A.J."/>
            <person name="Sohal A."/>
            <person name="Harris D."/>
            <person name="Quail M."/>
            <person name="Sanders M."/>
            <person name="Berriman M."/>
            <person name="Wastling J.M."/>
            <person name="Pain A."/>
        </authorList>
    </citation>
    <scope>NUCLEOTIDE SEQUENCE</scope>
    <source>
        <strain evidence="11">Liverpool</strain>
    </source>
</reference>
<dbReference type="InParanoid" id="F0V9N8"/>
<feature type="domain" description="Longin" evidence="9">
    <location>
        <begin position="7"/>
        <end position="133"/>
    </location>
</feature>
<dbReference type="InterPro" id="IPR011012">
    <property type="entry name" value="Longin-like_dom_sf"/>
</dbReference>
<dbReference type="GeneID" id="13441490"/>
<evidence type="ECO:0000256" key="7">
    <source>
        <dbReference type="ARBA" id="ARBA00046278"/>
    </source>
</evidence>
<dbReference type="Pfam" id="PF13774">
    <property type="entry name" value="Longin"/>
    <property type="match status" value="1"/>
</dbReference>
<dbReference type="GO" id="GO:0005484">
    <property type="term" value="F:SNAP receptor activity"/>
    <property type="evidence" value="ECO:0007669"/>
    <property type="project" value="TreeGrafter"/>
</dbReference>
<reference evidence="13" key="3">
    <citation type="journal article" date="2012" name="PLoS Pathog.">
        <title>Comparative genomics of the apicomplexan parasites Toxoplasma gondii and Neospora caninum: Coccidia differing in host range and transmission strategy.</title>
        <authorList>
            <person name="Reid A.J."/>
            <person name="Vermont S.J."/>
            <person name="Cotton J.A."/>
            <person name="Harris D."/>
            <person name="Hill-Cawthorne G.A."/>
            <person name="Konen-Waisman S."/>
            <person name="Latham S.M."/>
            <person name="Mourier T."/>
            <person name="Norton R."/>
            <person name="Quail M.A."/>
            <person name="Sanders M."/>
            <person name="Shanmugam D."/>
            <person name="Sohal A."/>
            <person name="Wasmuth J.D."/>
            <person name="Brunk B."/>
            <person name="Grigg M.E."/>
            <person name="Howard J.C."/>
            <person name="Parkinson J."/>
            <person name="Roos D.S."/>
            <person name="Trees A.J."/>
            <person name="Berriman M."/>
            <person name="Pain A."/>
            <person name="Wastling J.M."/>
        </authorList>
    </citation>
    <scope>NUCLEOTIDE SEQUENCE [LARGE SCALE GENOMIC DNA]</scope>
    <source>
        <strain evidence="13">Liverpool</strain>
    </source>
</reference>
<evidence type="ECO:0000256" key="8">
    <source>
        <dbReference type="PROSITE-ProRule" id="PRU00290"/>
    </source>
</evidence>
<evidence type="ECO:0000256" key="3">
    <source>
        <dbReference type="ARBA" id="ARBA00023136"/>
    </source>
</evidence>
<dbReference type="EMBL" id="FR823383">
    <property type="protein sequence ID" value="CBZ50464.1"/>
    <property type="molecule type" value="Genomic_DNA"/>
</dbReference>
<dbReference type="EMBL" id="LN714477">
    <property type="protein sequence ID" value="CEL65073.1"/>
    <property type="molecule type" value="Genomic_DNA"/>
</dbReference>
<keyword evidence="4" id="KW-0564">Palmitate</keyword>
<evidence type="ECO:0000256" key="2">
    <source>
        <dbReference type="ARBA" id="ARBA00022481"/>
    </source>
</evidence>
<reference evidence="11" key="1">
    <citation type="submission" date="2011-02" db="EMBL/GenBank/DDBJ databases">
        <authorList>
            <person name="Aslett M."/>
        </authorList>
    </citation>
    <scope>NUCLEOTIDE SEQUENCE</scope>
    <source>
        <strain evidence="11">Liverpool</strain>
    </source>
</reference>
<evidence type="ECO:0000313" key="12">
    <source>
        <dbReference type="EMBL" id="CEL65073.1"/>
    </source>
</evidence>
<keyword evidence="5" id="KW-0449">Lipoprotein</keyword>
<dbReference type="Gene3D" id="1.20.5.110">
    <property type="match status" value="1"/>
</dbReference>
<evidence type="ECO:0000256" key="4">
    <source>
        <dbReference type="ARBA" id="ARBA00023139"/>
    </source>
</evidence>
<feature type="domain" description="V-SNARE coiled-coil homology" evidence="10">
    <location>
        <begin position="148"/>
        <end position="208"/>
    </location>
</feature>
<evidence type="ECO:0000313" key="13">
    <source>
        <dbReference type="Proteomes" id="UP000007494"/>
    </source>
</evidence>
<dbReference type="OMA" id="MINEIYM"/>
<dbReference type="PROSITE" id="PS50859">
    <property type="entry name" value="LONGIN"/>
    <property type="match status" value="1"/>
</dbReference>
<keyword evidence="8" id="KW-0175">Coiled coil</keyword>
<dbReference type="AlphaFoldDB" id="F0V9N8"/>
<evidence type="ECO:0000256" key="6">
    <source>
        <dbReference type="ARBA" id="ARBA00023289"/>
    </source>
</evidence>
<evidence type="ECO:0000256" key="1">
    <source>
        <dbReference type="ARBA" id="ARBA00008025"/>
    </source>
</evidence>
<reference evidence="12" key="4">
    <citation type="journal article" date="2015" name="PLoS ONE">
        <title>Comprehensive Evaluation of Toxoplasma gondii VEG and Neospora caninum LIV Genomes with Tachyzoite Stage Transcriptome and Proteome Defines Novel Transcript Features.</title>
        <authorList>
            <person name="Ramaprasad A."/>
            <person name="Mourier T."/>
            <person name="Naeem R."/>
            <person name="Malas T.B."/>
            <person name="Moussa E."/>
            <person name="Panigrahi A."/>
            <person name="Vermont S.J."/>
            <person name="Otto T.D."/>
            <person name="Wastling J."/>
            <person name="Pain A."/>
        </authorList>
    </citation>
    <scope>NUCLEOTIDE SEQUENCE</scope>
    <source>
        <strain evidence="12">Liverpool</strain>
    </source>
</reference>
<dbReference type="PROSITE" id="PS50892">
    <property type="entry name" value="V_SNARE"/>
    <property type="match status" value="1"/>
</dbReference>
<dbReference type="FunCoup" id="F0V9N8">
    <property type="interactions" value="6"/>
</dbReference>
<dbReference type="PANTHER" id="PTHR45806">
    <property type="entry name" value="SYNAPTOBREVIN HOMOLOG YKT6"/>
    <property type="match status" value="1"/>
</dbReference>
<dbReference type="Gene3D" id="3.30.450.50">
    <property type="entry name" value="Longin domain"/>
    <property type="match status" value="1"/>
</dbReference>
<dbReference type="eggNOG" id="KOG0861">
    <property type="taxonomic scope" value="Eukaryota"/>
</dbReference>
<dbReference type="OrthoDB" id="27923at2759"/>
<dbReference type="GO" id="GO:0006888">
    <property type="term" value="P:endoplasmic reticulum to Golgi vesicle-mediated transport"/>
    <property type="evidence" value="ECO:0007669"/>
    <property type="project" value="TreeGrafter"/>
</dbReference>
<dbReference type="GO" id="GO:0005794">
    <property type="term" value="C:Golgi apparatus"/>
    <property type="evidence" value="ECO:0007669"/>
    <property type="project" value="TreeGrafter"/>
</dbReference>
<proteinExistence type="inferred from homology"/>
<dbReference type="Pfam" id="PF00957">
    <property type="entry name" value="Synaptobrevin"/>
    <property type="match status" value="1"/>
</dbReference>
<keyword evidence="6" id="KW-0636">Prenylation</keyword>
<dbReference type="InterPro" id="IPR010908">
    <property type="entry name" value="Longin_dom"/>
</dbReference>
<evidence type="ECO:0000259" key="10">
    <source>
        <dbReference type="PROSITE" id="PS50892"/>
    </source>
</evidence>
<comment type="subcellular location">
    <subcellularLocation>
        <location evidence="7">Endomembrane system</location>
        <topology evidence="7">Lipid-anchor</topology>
        <orientation evidence="7">Cytoplasmic side</orientation>
    </subcellularLocation>
</comment>
<dbReference type="SUPFAM" id="SSF64356">
    <property type="entry name" value="SNARE-like"/>
    <property type="match status" value="1"/>
</dbReference>
<dbReference type="CDD" id="cd14824">
    <property type="entry name" value="Longin"/>
    <property type="match status" value="1"/>
</dbReference>
<dbReference type="Proteomes" id="UP000007494">
    <property type="component" value="Chromosome III"/>
</dbReference>
<evidence type="ECO:0000259" key="9">
    <source>
        <dbReference type="PROSITE" id="PS50859"/>
    </source>
</evidence>
<keyword evidence="3" id="KW-0472">Membrane</keyword>
<dbReference type="RefSeq" id="XP_003880497.1">
    <property type="nucleotide sequence ID" value="XM_003880448.1"/>
</dbReference>
<name>F0V9N8_NEOCL</name>
<dbReference type="PANTHER" id="PTHR45806:SF1">
    <property type="entry name" value="SYNAPTOBREVIN HOMOLOG YKT6"/>
    <property type="match status" value="1"/>
</dbReference>
<accession>F0V9N8</accession>
<keyword evidence="2" id="KW-0488">Methylation</keyword>